<evidence type="ECO:0000313" key="2">
    <source>
        <dbReference type="EMBL" id="PLU00659.1"/>
    </source>
</evidence>
<protein>
    <submittedName>
        <fullName evidence="1">Uncharacterized protein</fullName>
    </submittedName>
</protein>
<dbReference type="AlphaFoldDB" id="A0A6G1WFL2"/>
<dbReference type="EMBL" id="NBUC01000103">
    <property type="protein sequence ID" value="PLU00659.1"/>
    <property type="molecule type" value="Genomic_DNA"/>
</dbReference>
<reference evidence="2" key="2">
    <citation type="submission" date="2017-04" db="EMBL/GenBank/DDBJ databases">
        <authorList>
            <person name="Porter S."/>
            <person name="Friesen M.L."/>
            <person name="Faber-Hammond J."/>
        </authorList>
    </citation>
    <scope>NUCLEOTIDE SEQUENCE</scope>
    <source>
        <strain evidence="2">Str16</strain>
    </source>
</reference>
<dbReference type="Proteomes" id="UP001190825">
    <property type="component" value="Unassembled WGS sequence"/>
</dbReference>
<comment type="caution">
    <text evidence="1">The sequence shown here is derived from an EMBL/GenBank/DDBJ whole genome shotgun (WGS) entry which is preliminary data.</text>
</comment>
<gene>
    <name evidence="2" type="ORF">BMJ33_21160</name>
    <name evidence="1" type="ORF">GHJ91_04900</name>
</gene>
<organism evidence="1">
    <name type="scientific">Sinorhizobium medicae</name>
    <dbReference type="NCBI Taxonomy" id="110321"/>
    <lineage>
        <taxon>Bacteria</taxon>
        <taxon>Pseudomonadati</taxon>
        <taxon>Pseudomonadota</taxon>
        <taxon>Alphaproteobacteria</taxon>
        <taxon>Hyphomicrobiales</taxon>
        <taxon>Rhizobiaceae</taxon>
        <taxon>Sinorhizobium/Ensifer group</taxon>
        <taxon>Sinorhizobium</taxon>
    </lineage>
</organism>
<proteinExistence type="predicted"/>
<sequence length="61" mass="6993">MLHAAEPTMKPKLSRAIAVWRGRVKFSAKLPRFSKEPFDISSYRDVSLRQTVTSKIEFPVS</sequence>
<keyword evidence="3" id="KW-1185">Reference proteome</keyword>
<name>A0A6G1WFL2_9HYPH</name>
<accession>A0A6G1WFL2</accession>
<reference evidence="1" key="1">
    <citation type="journal article" date="2013" name="Genome Biol.">
        <title>Comparative genomics of the core and accessory genomes of 48 Sinorhizobium strains comprising five genospecies.</title>
        <authorList>
            <person name="Sugawara M."/>
            <person name="Epstein B."/>
            <person name="Badgley B.D."/>
            <person name="Unno T."/>
            <person name="Xu L."/>
            <person name="Reese J."/>
            <person name="Gyaneshwar P."/>
            <person name="Denny R."/>
            <person name="Mudge J."/>
            <person name="Bharti A.K."/>
            <person name="Farmer A.D."/>
            <person name="May G.D."/>
            <person name="Woodward J.E."/>
            <person name="Medigue C."/>
            <person name="Vallenet D."/>
            <person name="Lajus A."/>
            <person name="Rouy Z."/>
            <person name="Martinez-Vaz B."/>
            <person name="Tiffin P."/>
            <person name="Young N.D."/>
            <person name="Sadowsky M.J."/>
        </authorList>
    </citation>
    <scope>NUCLEOTIDE SEQUENCE</scope>
    <source>
        <strain evidence="1">M1</strain>
    </source>
</reference>
<dbReference type="EMBL" id="WISB01000032">
    <property type="protein sequence ID" value="MQW68530.1"/>
    <property type="molecule type" value="Genomic_DNA"/>
</dbReference>
<reference evidence="2 3" key="3">
    <citation type="journal article" date="2018" name="FEMS Microbiol. Ecol.">
        <title>Co-invading symbiotic mutualists of Medicago polymorpha retain high ancestral diversity and contain diverse accessory genomes.</title>
        <authorList>
            <person name="Porter S.S."/>
            <person name="Faber-Hammond J.J."/>
            <person name="Friesen M.L."/>
        </authorList>
    </citation>
    <scope>NUCLEOTIDE SEQUENCE [LARGE SCALE GENOMIC DNA]</scope>
    <source>
        <strain evidence="2 3">Str16</strain>
    </source>
</reference>
<evidence type="ECO:0000313" key="1">
    <source>
        <dbReference type="EMBL" id="MQW68530.1"/>
    </source>
</evidence>
<evidence type="ECO:0000313" key="3">
    <source>
        <dbReference type="Proteomes" id="UP001190825"/>
    </source>
</evidence>